<dbReference type="Proteomes" id="UP000439903">
    <property type="component" value="Unassembled WGS sequence"/>
</dbReference>
<reference evidence="2 3" key="1">
    <citation type="journal article" date="2019" name="Environ. Microbiol.">
        <title>At the nexus of three kingdoms: the genome of the mycorrhizal fungus Gigaspora margarita provides insights into plant, endobacterial and fungal interactions.</title>
        <authorList>
            <person name="Venice F."/>
            <person name="Ghignone S."/>
            <person name="Salvioli di Fossalunga A."/>
            <person name="Amselem J."/>
            <person name="Novero M."/>
            <person name="Xianan X."/>
            <person name="Sedzielewska Toro K."/>
            <person name="Morin E."/>
            <person name="Lipzen A."/>
            <person name="Grigoriev I.V."/>
            <person name="Henrissat B."/>
            <person name="Martin F.M."/>
            <person name="Bonfante P."/>
        </authorList>
    </citation>
    <scope>NUCLEOTIDE SEQUENCE [LARGE SCALE GENOMIC DNA]</scope>
    <source>
        <strain evidence="2 3">BEG34</strain>
    </source>
</reference>
<dbReference type="AlphaFoldDB" id="A0A8H3X9S6"/>
<evidence type="ECO:0000256" key="1">
    <source>
        <dbReference type="SAM" id="Coils"/>
    </source>
</evidence>
<dbReference type="Gene3D" id="1.10.150.320">
    <property type="entry name" value="Photosystem II 12 kDa extrinsic protein"/>
    <property type="match status" value="1"/>
</dbReference>
<protein>
    <submittedName>
        <fullName evidence="2">Putative crinkler family protein</fullName>
    </submittedName>
</protein>
<gene>
    <name evidence="2" type="ORF">F8M41_004846</name>
</gene>
<proteinExistence type="predicted"/>
<dbReference type="SUPFAM" id="SSF81585">
    <property type="entry name" value="PsbU/PolX domain-like"/>
    <property type="match status" value="1"/>
</dbReference>
<accession>A0A8H3X9S6</accession>
<keyword evidence="1" id="KW-0175">Coiled coil</keyword>
<sequence length="727" mass="84166">MSTFEIIKQQLNYAKKEYNEVKKKLEDGGKNLNELEEKLERKEWGDDEELKELWKERRSRLIKEKEIWEAEKKRCGNLVEEWGKALREVSRGEVRQVPTIYAKTKITDAFPEGLPYIKPKSLVTSPGLKWQYQLDPNLKTILQEETEKHHYHFCNGENDKINRPIYHFFLRCWHWKIQECIGISSNINQMFELFKGFGAKEKNSKCLAVGIRMFWQLFPDSEDFGRFILTYEAPTPWEVLQLIAKYEKKDLKQISVILVVDGLQNFITTLDDGLNQDSAFCEILAEIGGLAMSNNIFLIPCCTATISRTLRSPLKSTGRLRINLPVISLQPPTTLQNNIFTPVFQQDNHIIKLLVDDCGGHGRALEVLAETLKDKNINECNVDNLMHQLYSNLICRYEDAFNITALEAQTIALLILTRKRLDQNECVPNTDKLPDSFVQPGLIRFKRIGISAEGYFEAPYLWVWIMAQQTTKNGDPLLKGWQLFDYREHSSVSDQRVPVGSQFWNNFEHFIATFRSLKSKVLCENELTTISEIHAGARLHLNDDFKFKNHHLKLECAIHHVNTNSATYDKRMDIECEGAYINVREDQSLNDNPNEVHQAKRWKTKSLSLNDYQSERNKSACDKDFFILFTTAKKCNFKLPMNSGIVDGLKWKEYFGPFAGRAHVYAIVGPLNINTATYTELMTIDGIGENRVITILKERPFKNLEDAKIKTGISEKVLKRLRFLEED</sequence>
<feature type="coiled-coil region" evidence="1">
    <location>
        <begin position="4"/>
        <end position="71"/>
    </location>
</feature>
<organism evidence="2 3">
    <name type="scientific">Gigaspora margarita</name>
    <dbReference type="NCBI Taxonomy" id="4874"/>
    <lineage>
        <taxon>Eukaryota</taxon>
        <taxon>Fungi</taxon>
        <taxon>Fungi incertae sedis</taxon>
        <taxon>Mucoromycota</taxon>
        <taxon>Glomeromycotina</taxon>
        <taxon>Glomeromycetes</taxon>
        <taxon>Diversisporales</taxon>
        <taxon>Gigasporaceae</taxon>
        <taxon>Gigaspora</taxon>
    </lineage>
</organism>
<comment type="caution">
    <text evidence="2">The sequence shown here is derived from an EMBL/GenBank/DDBJ whole genome shotgun (WGS) entry which is preliminary data.</text>
</comment>
<evidence type="ECO:0000313" key="3">
    <source>
        <dbReference type="Proteomes" id="UP000439903"/>
    </source>
</evidence>
<dbReference type="EMBL" id="WTPW01001450">
    <property type="protein sequence ID" value="KAF0434870.1"/>
    <property type="molecule type" value="Genomic_DNA"/>
</dbReference>
<evidence type="ECO:0000313" key="2">
    <source>
        <dbReference type="EMBL" id="KAF0434870.1"/>
    </source>
</evidence>
<name>A0A8H3X9S6_GIGMA</name>
<dbReference type="OrthoDB" id="2391221at2759"/>
<keyword evidence="3" id="KW-1185">Reference proteome</keyword>